<dbReference type="HAMAP" id="MF_01477">
    <property type="entry name" value="Iojap_RsfS"/>
    <property type="match status" value="1"/>
</dbReference>
<gene>
    <name evidence="2" type="ORF">MGWOODY_Mmi88</name>
</gene>
<dbReference type="PANTHER" id="PTHR21043:SF0">
    <property type="entry name" value="MITOCHONDRIAL ASSEMBLY OF RIBOSOMAL LARGE SUBUNIT PROTEIN 1"/>
    <property type="match status" value="1"/>
</dbReference>
<dbReference type="GO" id="GO:0043023">
    <property type="term" value="F:ribosomal large subunit binding"/>
    <property type="evidence" value="ECO:0007669"/>
    <property type="project" value="TreeGrafter"/>
</dbReference>
<name>A0A160VG59_9ZZZZ</name>
<organism evidence="2">
    <name type="scientific">hydrothermal vent metagenome</name>
    <dbReference type="NCBI Taxonomy" id="652676"/>
    <lineage>
        <taxon>unclassified sequences</taxon>
        <taxon>metagenomes</taxon>
        <taxon>ecological metagenomes</taxon>
    </lineage>
</organism>
<protein>
    <submittedName>
        <fullName evidence="2">Iojap protein</fullName>
    </submittedName>
</protein>
<dbReference type="EMBL" id="FAXC01000284">
    <property type="protein sequence ID" value="CUV09676.1"/>
    <property type="molecule type" value="Genomic_DNA"/>
</dbReference>
<comment type="similarity">
    <text evidence="1">Belongs to the Iojap/RsfS family.</text>
</comment>
<reference evidence="2" key="1">
    <citation type="submission" date="2015-10" db="EMBL/GenBank/DDBJ databases">
        <authorList>
            <person name="Gilbert D.G."/>
        </authorList>
    </citation>
    <scope>NUCLEOTIDE SEQUENCE</scope>
</reference>
<accession>A0A160VG59</accession>
<dbReference type="GO" id="GO:0090071">
    <property type="term" value="P:negative regulation of ribosome biogenesis"/>
    <property type="evidence" value="ECO:0007669"/>
    <property type="project" value="TreeGrafter"/>
</dbReference>
<dbReference type="NCBIfam" id="TIGR00090">
    <property type="entry name" value="rsfS_iojap_ybeB"/>
    <property type="match status" value="1"/>
</dbReference>
<dbReference type="InterPro" id="IPR043519">
    <property type="entry name" value="NT_sf"/>
</dbReference>
<evidence type="ECO:0000256" key="1">
    <source>
        <dbReference type="ARBA" id="ARBA00010574"/>
    </source>
</evidence>
<proteinExistence type="inferred from homology"/>
<dbReference type="AlphaFoldDB" id="A0A160VG59"/>
<evidence type="ECO:0000313" key="2">
    <source>
        <dbReference type="EMBL" id="CUV09676.1"/>
    </source>
</evidence>
<sequence>MTESLPASVAASSDLATQIAQFALDKKAEHILSFDVKKLTSITDYFVICSADTDIQVKAIADSIRKNTDHKPIRIEGYTQLNWVLLDYIDVIAHIFRTTERNYYNLERLWADAPTSEYTDDNYITTDSSTG</sequence>
<dbReference type="InterPro" id="IPR004394">
    <property type="entry name" value="Iojap/RsfS/C7orf30"/>
</dbReference>
<dbReference type="Pfam" id="PF02410">
    <property type="entry name" value="RsfS"/>
    <property type="match status" value="1"/>
</dbReference>
<dbReference type="GO" id="GO:0017148">
    <property type="term" value="P:negative regulation of translation"/>
    <property type="evidence" value="ECO:0007669"/>
    <property type="project" value="TreeGrafter"/>
</dbReference>
<dbReference type="SUPFAM" id="SSF81301">
    <property type="entry name" value="Nucleotidyltransferase"/>
    <property type="match status" value="1"/>
</dbReference>
<dbReference type="Gene3D" id="3.30.460.10">
    <property type="entry name" value="Beta Polymerase, domain 2"/>
    <property type="match status" value="1"/>
</dbReference>
<dbReference type="PANTHER" id="PTHR21043">
    <property type="entry name" value="IOJAP SUPERFAMILY ORTHOLOG"/>
    <property type="match status" value="1"/>
</dbReference>